<evidence type="ECO:0000313" key="7">
    <source>
        <dbReference type="Proteomes" id="UP000199800"/>
    </source>
</evidence>
<dbReference type="CDD" id="cd03221">
    <property type="entry name" value="ABCF_EF-3"/>
    <property type="match status" value="2"/>
</dbReference>
<keyword evidence="2" id="KW-0547">Nucleotide-binding</keyword>
<keyword evidence="1" id="KW-0677">Repeat</keyword>
<evidence type="ECO:0000259" key="5">
    <source>
        <dbReference type="PROSITE" id="PS50893"/>
    </source>
</evidence>
<keyword evidence="3 6" id="KW-0067">ATP-binding</keyword>
<evidence type="ECO:0000256" key="1">
    <source>
        <dbReference type="ARBA" id="ARBA00022737"/>
    </source>
</evidence>
<reference evidence="6 7" key="1">
    <citation type="submission" date="2016-10" db="EMBL/GenBank/DDBJ databases">
        <authorList>
            <person name="de Groot N.N."/>
        </authorList>
    </citation>
    <scope>NUCLEOTIDE SEQUENCE [LARGE SCALE GENOMIC DNA]</scope>
    <source>
        <strain evidence="6 7">DSM 1801</strain>
    </source>
</reference>
<dbReference type="InterPro" id="IPR032781">
    <property type="entry name" value="ABC_tran_Xtn"/>
</dbReference>
<proteinExistence type="predicted"/>
<dbReference type="InterPro" id="IPR027417">
    <property type="entry name" value="P-loop_NTPase"/>
</dbReference>
<dbReference type="PROSITE" id="PS00211">
    <property type="entry name" value="ABC_TRANSPORTER_1"/>
    <property type="match status" value="1"/>
</dbReference>
<dbReference type="GO" id="GO:0016887">
    <property type="term" value="F:ATP hydrolysis activity"/>
    <property type="evidence" value="ECO:0007669"/>
    <property type="project" value="InterPro"/>
</dbReference>
<dbReference type="FunFam" id="3.40.50.300:FF:000011">
    <property type="entry name" value="Putative ABC transporter ATP-binding component"/>
    <property type="match status" value="1"/>
</dbReference>
<dbReference type="PROSITE" id="PS50893">
    <property type="entry name" value="ABC_TRANSPORTER_2"/>
    <property type="match status" value="2"/>
</dbReference>
<dbReference type="GO" id="GO:0005524">
    <property type="term" value="F:ATP binding"/>
    <property type="evidence" value="ECO:0007669"/>
    <property type="project" value="UniProtKB-KW"/>
</dbReference>
<evidence type="ECO:0000313" key="6">
    <source>
        <dbReference type="EMBL" id="SES71246.1"/>
    </source>
</evidence>
<dbReference type="Gene3D" id="3.40.50.300">
    <property type="entry name" value="P-loop containing nucleotide triphosphate hydrolases"/>
    <property type="match status" value="2"/>
</dbReference>
<keyword evidence="7" id="KW-1185">Reference proteome</keyword>
<dbReference type="Pfam" id="PF00005">
    <property type="entry name" value="ABC_tran"/>
    <property type="match status" value="2"/>
</dbReference>
<evidence type="ECO:0000256" key="2">
    <source>
        <dbReference type="ARBA" id="ARBA00022741"/>
    </source>
</evidence>
<dbReference type="InterPro" id="IPR003593">
    <property type="entry name" value="AAA+_ATPase"/>
</dbReference>
<accession>A0A1H9YRG0</accession>
<dbReference type="Proteomes" id="UP000199800">
    <property type="component" value="Unassembled WGS sequence"/>
</dbReference>
<dbReference type="RefSeq" id="WP_092475642.1">
    <property type="nucleotide sequence ID" value="NZ_FOHN01000002.1"/>
</dbReference>
<name>A0A1H9YRG0_9FIRM</name>
<dbReference type="AlphaFoldDB" id="A0A1H9YRG0"/>
<dbReference type="InterPro" id="IPR037118">
    <property type="entry name" value="Val-tRNA_synth_C_sf"/>
</dbReference>
<dbReference type="EMBL" id="FOHN01000002">
    <property type="protein sequence ID" value="SES71246.1"/>
    <property type="molecule type" value="Genomic_DNA"/>
</dbReference>
<dbReference type="Pfam" id="PF12848">
    <property type="entry name" value="ABC_tran_Xtn"/>
    <property type="match status" value="1"/>
</dbReference>
<dbReference type="OrthoDB" id="9801441at2"/>
<dbReference type="STRING" id="29364.SAMN04487772_102144"/>
<dbReference type="SUPFAM" id="SSF52540">
    <property type="entry name" value="P-loop containing nucleoside triphosphate hydrolases"/>
    <property type="match status" value="2"/>
</dbReference>
<dbReference type="InterPro" id="IPR017871">
    <property type="entry name" value="ABC_transporter-like_CS"/>
</dbReference>
<evidence type="ECO:0000256" key="3">
    <source>
        <dbReference type="ARBA" id="ARBA00022840"/>
    </source>
</evidence>
<dbReference type="Pfam" id="PF16326">
    <property type="entry name" value="ABC_tran_CTD"/>
    <property type="match status" value="1"/>
</dbReference>
<dbReference type="GO" id="GO:0003677">
    <property type="term" value="F:DNA binding"/>
    <property type="evidence" value="ECO:0007669"/>
    <property type="project" value="InterPro"/>
</dbReference>
<dbReference type="PANTHER" id="PTHR42855">
    <property type="entry name" value="ABC TRANSPORTER ATP-BINDING SUBUNIT"/>
    <property type="match status" value="1"/>
</dbReference>
<feature type="domain" description="ABC transporter" evidence="5">
    <location>
        <begin position="4"/>
        <end position="219"/>
    </location>
</feature>
<keyword evidence="4" id="KW-0175">Coiled coil</keyword>
<dbReference type="FunFam" id="3.40.50.300:FF:000309">
    <property type="entry name" value="ABC transporter ATP-binding protein"/>
    <property type="match status" value="1"/>
</dbReference>
<dbReference type="Gene3D" id="1.10.287.380">
    <property type="entry name" value="Valyl-tRNA synthetase, C-terminal domain"/>
    <property type="match status" value="1"/>
</dbReference>
<dbReference type="SMART" id="SM00382">
    <property type="entry name" value="AAA"/>
    <property type="match status" value="2"/>
</dbReference>
<feature type="domain" description="ABC transporter" evidence="5">
    <location>
        <begin position="283"/>
        <end position="500"/>
    </location>
</feature>
<sequence length="599" mass="68893">MNLLTIENVSKIYGEKQIFNKVSFGLNEGDKFGVIGINGTGKSTFLKITAGLEEPDEGKVTKGNKVRIGYLSQVPEFDETLTILENVVRGIESENEHWNLEGQATSMLLKLGLSEPDMITGKLSGGQKKRAALVRTLLNPSEILVLDEPTNHLDNEMTEWLEDYLNKYKGSIIMVTHDRYFLDKVTNKILEIDKAKFYTYNGNYTVFLTLKAEREEMELATERKKESMYRQDLEWMMRGARARSTKQKAHIQRFEELRDREKIVEDKNVEIESASARLGRKTIVIEHLCKGFGEKKLIEDFSYTMVKGERLGIVGHNGCGKSTLLKLITGNLEPDSGTIEIGTTVKIGYFSQENEYLDGELRVIDYIKNVAEYIEISTGRISASQMLERFLFTSDMQYSYISKLSGGEKRRLYLLKVLMEAPNVLILDEPTNDLDIQTLTILEHYLDRFEGIVITVSHDRYFLDRVVQRILAFEGNGKINQYEGGFTDYKENTTYVMPAVGNTPKKEKTSVKEKPKTKRLKFSYQEQKEFDEIDDVIAKLEEKLSELESQSEANANNYGKLRELMEEKDKVEELLDVKMERWVYLNNLNEQIEAEKNNR</sequence>
<organism evidence="6 7">
    <name type="scientific">[Clostridium] polysaccharolyticum</name>
    <dbReference type="NCBI Taxonomy" id="29364"/>
    <lineage>
        <taxon>Bacteria</taxon>
        <taxon>Bacillati</taxon>
        <taxon>Bacillota</taxon>
        <taxon>Clostridia</taxon>
        <taxon>Lachnospirales</taxon>
        <taxon>Lachnospiraceae</taxon>
    </lineage>
</organism>
<dbReference type="InterPro" id="IPR051309">
    <property type="entry name" value="ABCF_ATPase"/>
</dbReference>
<evidence type="ECO:0000256" key="4">
    <source>
        <dbReference type="SAM" id="Coils"/>
    </source>
</evidence>
<feature type="coiled-coil region" evidence="4">
    <location>
        <begin position="530"/>
        <end position="581"/>
    </location>
</feature>
<dbReference type="InterPro" id="IPR032524">
    <property type="entry name" value="ABC_tran_C"/>
</dbReference>
<dbReference type="PANTHER" id="PTHR42855:SF1">
    <property type="entry name" value="ABC TRANSPORTER DOMAIN-CONTAINING PROTEIN"/>
    <property type="match status" value="1"/>
</dbReference>
<gene>
    <name evidence="6" type="ORF">SAMN04487772_102144</name>
</gene>
<protein>
    <submittedName>
        <fullName evidence="6">ATP-binding cassette, subfamily F, uup</fullName>
    </submittedName>
</protein>
<dbReference type="InterPro" id="IPR003439">
    <property type="entry name" value="ABC_transporter-like_ATP-bd"/>
</dbReference>